<name>A0A1D1VAH0_RAMVA</name>
<dbReference type="AlphaFoldDB" id="A0A1D1VAH0"/>
<organism evidence="7 8">
    <name type="scientific">Ramazzottius varieornatus</name>
    <name type="common">Water bear</name>
    <name type="synonym">Tardigrade</name>
    <dbReference type="NCBI Taxonomy" id="947166"/>
    <lineage>
        <taxon>Eukaryota</taxon>
        <taxon>Metazoa</taxon>
        <taxon>Ecdysozoa</taxon>
        <taxon>Tardigrada</taxon>
        <taxon>Eutardigrada</taxon>
        <taxon>Parachela</taxon>
        <taxon>Hypsibioidea</taxon>
        <taxon>Ramazzottiidae</taxon>
        <taxon>Ramazzottius</taxon>
    </lineage>
</organism>
<dbReference type="Proteomes" id="UP000186922">
    <property type="component" value="Unassembled WGS sequence"/>
</dbReference>
<sequence>MASQRPAKRSFEAAVGQDETDAAAFVDVATGRVAEVVDVAEVDMVRTEPLTIRERWRLRHKNRVARRLPAFPVTQQVNSQSQATSHTTHEGSNGNDANLGYVTTIPIDSQTQFIPDASLYEVAYEPAVQASQPQNFETQATMILTESQQGSLDSAQQSMVATQASSLTASQSQPPPVESSVECPICLEPYRELKTQGISLMGLNCGHVLCTLCAQHSVNIKRECPVCRAKIKKSGMRKMFL</sequence>
<evidence type="ECO:0000256" key="3">
    <source>
        <dbReference type="ARBA" id="ARBA00022833"/>
    </source>
</evidence>
<comment type="caution">
    <text evidence="7">The sequence shown here is derived from an EMBL/GenBank/DDBJ whole genome shotgun (WGS) entry which is preliminary data.</text>
</comment>
<evidence type="ECO:0000256" key="1">
    <source>
        <dbReference type="ARBA" id="ARBA00022723"/>
    </source>
</evidence>
<dbReference type="PROSITE" id="PS50089">
    <property type="entry name" value="ZF_RING_2"/>
    <property type="match status" value="1"/>
</dbReference>
<keyword evidence="1" id="KW-0479">Metal-binding</keyword>
<proteinExistence type="predicted"/>
<evidence type="ECO:0000256" key="2">
    <source>
        <dbReference type="ARBA" id="ARBA00022771"/>
    </source>
</evidence>
<evidence type="ECO:0000256" key="5">
    <source>
        <dbReference type="SAM" id="MobiDB-lite"/>
    </source>
</evidence>
<dbReference type="PANTHER" id="PTHR23041">
    <property type="entry name" value="RING FINGER DOMAIN-CONTAINING"/>
    <property type="match status" value="1"/>
</dbReference>
<dbReference type="PROSITE" id="PS00518">
    <property type="entry name" value="ZF_RING_1"/>
    <property type="match status" value="1"/>
</dbReference>
<reference evidence="7 8" key="1">
    <citation type="journal article" date="2016" name="Nat. Commun.">
        <title>Extremotolerant tardigrade genome and improved radiotolerance of human cultured cells by tardigrade-unique protein.</title>
        <authorList>
            <person name="Hashimoto T."/>
            <person name="Horikawa D.D."/>
            <person name="Saito Y."/>
            <person name="Kuwahara H."/>
            <person name="Kozuka-Hata H."/>
            <person name="Shin-I T."/>
            <person name="Minakuchi Y."/>
            <person name="Ohishi K."/>
            <person name="Motoyama A."/>
            <person name="Aizu T."/>
            <person name="Enomoto A."/>
            <person name="Kondo K."/>
            <person name="Tanaka S."/>
            <person name="Hara Y."/>
            <person name="Koshikawa S."/>
            <person name="Sagara H."/>
            <person name="Miura T."/>
            <person name="Yokobori S."/>
            <person name="Miyagawa K."/>
            <person name="Suzuki Y."/>
            <person name="Kubo T."/>
            <person name="Oyama M."/>
            <person name="Kohara Y."/>
            <person name="Fujiyama A."/>
            <person name="Arakawa K."/>
            <person name="Katayama T."/>
            <person name="Toyoda A."/>
            <person name="Kunieda T."/>
        </authorList>
    </citation>
    <scope>NUCLEOTIDE SEQUENCE [LARGE SCALE GENOMIC DNA]</scope>
    <source>
        <strain evidence="7 8">YOKOZUNA-1</strain>
    </source>
</reference>
<dbReference type="InterPro" id="IPR013083">
    <property type="entry name" value="Znf_RING/FYVE/PHD"/>
</dbReference>
<dbReference type="EMBL" id="BDGG01000004">
    <property type="protein sequence ID" value="GAU98624.1"/>
    <property type="molecule type" value="Genomic_DNA"/>
</dbReference>
<evidence type="ECO:0000259" key="6">
    <source>
        <dbReference type="PROSITE" id="PS50089"/>
    </source>
</evidence>
<feature type="domain" description="RING-type" evidence="6">
    <location>
        <begin position="183"/>
        <end position="228"/>
    </location>
</feature>
<feature type="region of interest" description="Disordered" evidence="5">
    <location>
        <begin position="73"/>
        <end position="97"/>
    </location>
</feature>
<protein>
    <recommendedName>
        <fullName evidence="6">RING-type domain-containing protein</fullName>
    </recommendedName>
</protein>
<keyword evidence="3" id="KW-0862">Zinc</keyword>
<dbReference type="SUPFAM" id="SSF57850">
    <property type="entry name" value="RING/U-box"/>
    <property type="match status" value="1"/>
</dbReference>
<dbReference type="GO" id="GO:0008270">
    <property type="term" value="F:zinc ion binding"/>
    <property type="evidence" value="ECO:0007669"/>
    <property type="project" value="UniProtKB-KW"/>
</dbReference>
<accession>A0A1D1VAH0</accession>
<dbReference type="InterPro" id="IPR001841">
    <property type="entry name" value="Znf_RING"/>
</dbReference>
<dbReference type="InterPro" id="IPR047134">
    <property type="entry name" value="RNF4"/>
</dbReference>
<evidence type="ECO:0000313" key="7">
    <source>
        <dbReference type="EMBL" id="GAU98624.1"/>
    </source>
</evidence>
<keyword evidence="8" id="KW-1185">Reference proteome</keyword>
<evidence type="ECO:0000256" key="4">
    <source>
        <dbReference type="PROSITE-ProRule" id="PRU00175"/>
    </source>
</evidence>
<feature type="compositionally biased region" description="Polar residues" evidence="5">
    <location>
        <begin position="73"/>
        <end position="96"/>
    </location>
</feature>
<dbReference type="PANTHER" id="PTHR23041:SF78">
    <property type="entry name" value="E3 UBIQUITIN-PROTEIN LIGASE RNF4"/>
    <property type="match status" value="1"/>
</dbReference>
<dbReference type="InterPro" id="IPR017907">
    <property type="entry name" value="Znf_RING_CS"/>
</dbReference>
<keyword evidence="2 4" id="KW-0863">Zinc-finger</keyword>
<dbReference type="OrthoDB" id="6105938at2759"/>
<dbReference type="Gene3D" id="3.30.40.10">
    <property type="entry name" value="Zinc/RING finger domain, C3HC4 (zinc finger)"/>
    <property type="match status" value="1"/>
</dbReference>
<evidence type="ECO:0000313" key="8">
    <source>
        <dbReference type="Proteomes" id="UP000186922"/>
    </source>
</evidence>
<dbReference type="STRING" id="947166.A0A1D1VAH0"/>
<gene>
    <name evidence="7" type="primary">RvY_09745-1</name>
    <name evidence="7" type="synonym">RvY_09745.1</name>
    <name evidence="7" type="ORF">RvY_09745</name>
</gene>
<dbReference type="SMART" id="SM00184">
    <property type="entry name" value="RING"/>
    <property type="match status" value="1"/>
</dbReference>
<dbReference type="Pfam" id="PF13639">
    <property type="entry name" value="zf-RING_2"/>
    <property type="match status" value="1"/>
</dbReference>